<organism evidence="2 3">
    <name type="scientific">Nocardioides dubius</name>
    <dbReference type="NCBI Taxonomy" id="317019"/>
    <lineage>
        <taxon>Bacteria</taxon>
        <taxon>Bacillati</taxon>
        <taxon>Actinomycetota</taxon>
        <taxon>Actinomycetes</taxon>
        <taxon>Propionibacteriales</taxon>
        <taxon>Nocardioidaceae</taxon>
        <taxon>Nocardioides</taxon>
    </lineage>
</organism>
<name>A0ABP4EEX8_9ACTN</name>
<evidence type="ECO:0000313" key="3">
    <source>
        <dbReference type="Proteomes" id="UP001501581"/>
    </source>
</evidence>
<gene>
    <name evidence="2" type="ORF">GCM10009668_23210</name>
</gene>
<protein>
    <recommendedName>
        <fullName evidence="4">Lipoprotein</fullName>
    </recommendedName>
</protein>
<dbReference type="Proteomes" id="UP001501581">
    <property type="component" value="Unassembled WGS sequence"/>
</dbReference>
<reference evidence="3" key="1">
    <citation type="journal article" date="2019" name="Int. J. Syst. Evol. Microbiol.">
        <title>The Global Catalogue of Microorganisms (GCM) 10K type strain sequencing project: providing services to taxonomists for standard genome sequencing and annotation.</title>
        <authorList>
            <consortium name="The Broad Institute Genomics Platform"/>
            <consortium name="The Broad Institute Genome Sequencing Center for Infectious Disease"/>
            <person name="Wu L."/>
            <person name="Ma J."/>
        </authorList>
    </citation>
    <scope>NUCLEOTIDE SEQUENCE [LARGE SCALE GENOMIC DNA]</scope>
    <source>
        <strain evidence="3">JCM 13008</strain>
    </source>
</reference>
<comment type="caution">
    <text evidence="2">The sequence shown here is derived from an EMBL/GenBank/DDBJ whole genome shotgun (WGS) entry which is preliminary data.</text>
</comment>
<evidence type="ECO:0000313" key="2">
    <source>
        <dbReference type="EMBL" id="GAA1103668.1"/>
    </source>
</evidence>
<proteinExistence type="predicted"/>
<sequence length="158" mass="15874">MHAALAGLILAVTVTGCGGDDPAEDPTRAEGTAGQGGADPGADDLPDVPDQCRTPFPQAFGPADLADLALLPDGFPQPPVEATLCITAETVGGSRETASYATSATEEEVLAGYEAALADYAAARESDGIGRPIITASDGALMIQVTPQDGGFVLAFAR</sequence>
<evidence type="ECO:0008006" key="4">
    <source>
        <dbReference type="Google" id="ProtNLM"/>
    </source>
</evidence>
<feature type="region of interest" description="Disordered" evidence="1">
    <location>
        <begin position="19"/>
        <end position="57"/>
    </location>
</feature>
<evidence type="ECO:0000256" key="1">
    <source>
        <dbReference type="SAM" id="MobiDB-lite"/>
    </source>
</evidence>
<dbReference type="EMBL" id="BAAALG010000009">
    <property type="protein sequence ID" value="GAA1103668.1"/>
    <property type="molecule type" value="Genomic_DNA"/>
</dbReference>
<accession>A0ABP4EEX8</accession>
<keyword evidence="3" id="KW-1185">Reference proteome</keyword>